<dbReference type="Gene3D" id="3.40.50.300">
    <property type="entry name" value="P-loop containing nucleotide triphosphate hydrolases"/>
    <property type="match status" value="5"/>
</dbReference>
<dbReference type="Pfam" id="PF12781">
    <property type="entry name" value="AAA_9"/>
    <property type="match status" value="1"/>
</dbReference>
<dbReference type="FunFam" id="1.20.58.1120:FF:000005">
    <property type="entry name" value="Dynein, axonemal, heavy chain 12"/>
    <property type="match status" value="1"/>
</dbReference>
<evidence type="ECO:0000313" key="18">
    <source>
        <dbReference type="Ensembl" id="ENSMGAP00000024194.1"/>
    </source>
</evidence>
<dbReference type="GeneTree" id="ENSGT00940000155282"/>
<dbReference type="FunFam" id="3.40.50.300:FF:001328">
    <property type="entry name" value="Dynein heavy chain 6, axonemal"/>
    <property type="match status" value="1"/>
</dbReference>
<dbReference type="Gene3D" id="6.10.140.1060">
    <property type="match status" value="1"/>
</dbReference>
<dbReference type="Pfam" id="PF18199">
    <property type="entry name" value="Dynein_C"/>
    <property type="match status" value="1"/>
</dbReference>
<evidence type="ECO:0000256" key="2">
    <source>
        <dbReference type="ARBA" id="ARBA00004430"/>
    </source>
</evidence>
<keyword evidence="4" id="KW-0963">Cytoplasm</keyword>
<dbReference type="GO" id="GO:0005858">
    <property type="term" value="C:axonemal dynein complex"/>
    <property type="evidence" value="ECO:0007669"/>
    <property type="project" value="UniProtKB-ARBA"/>
</dbReference>
<evidence type="ECO:0000256" key="7">
    <source>
        <dbReference type="ARBA" id="ARBA00022741"/>
    </source>
</evidence>
<dbReference type="Gene3D" id="1.10.8.720">
    <property type="entry name" value="Region D6 of dynein motor"/>
    <property type="match status" value="1"/>
</dbReference>
<evidence type="ECO:0000256" key="3">
    <source>
        <dbReference type="ARBA" id="ARBA00008887"/>
    </source>
</evidence>
<dbReference type="Gene3D" id="1.10.8.1220">
    <property type="match status" value="1"/>
</dbReference>
<dbReference type="SMART" id="SM00382">
    <property type="entry name" value="AAA"/>
    <property type="match status" value="2"/>
</dbReference>
<protein>
    <submittedName>
        <fullName evidence="18">Dynein axonemal heavy chain 7</fullName>
    </submittedName>
</protein>
<dbReference type="Gene3D" id="1.20.140.100">
    <property type="entry name" value="Dynein heavy chain, N-terminal domain 2"/>
    <property type="match status" value="1"/>
</dbReference>
<evidence type="ECO:0000256" key="16">
    <source>
        <dbReference type="SAM" id="Coils"/>
    </source>
</evidence>
<dbReference type="Proteomes" id="UP000001645">
    <property type="component" value="Chromosome 7"/>
</dbReference>
<evidence type="ECO:0000259" key="17">
    <source>
        <dbReference type="SMART" id="SM00382"/>
    </source>
</evidence>
<dbReference type="InterPro" id="IPR024317">
    <property type="entry name" value="Dynein_heavy_chain_D4_dom"/>
</dbReference>
<dbReference type="InterPro" id="IPR041589">
    <property type="entry name" value="DNAH3_AAA_lid_1"/>
</dbReference>
<feature type="domain" description="AAA+ ATPase" evidence="17">
    <location>
        <begin position="1078"/>
        <end position="1247"/>
    </location>
</feature>
<dbReference type="FunFam" id="1.10.8.710:FF:000004">
    <property type="entry name" value="Dynein axonemal heavy chain 6"/>
    <property type="match status" value="1"/>
</dbReference>
<dbReference type="InterPro" id="IPR035706">
    <property type="entry name" value="AAA_9"/>
</dbReference>
<reference evidence="18" key="3">
    <citation type="submission" date="2025-09" db="UniProtKB">
        <authorList>
            <consortium name="Ensembl"/>
        </authorList>
    </citation>
    <scope>IDENTIFICATION</scope>
</reference>
<evidence type="ECO:0000256" key="12">
    <source>
        <dbReference type="ARBA" id="ARBA00023069"/>
    </source>
</evidence>
<keyword evidence="13" id="KW-0505">Motor protein</keyword>
<dbReference type="GO" id="GO:0005524">
    <property type="term" value="F:ATP binding"/>
    <property type="evidence" value="ECO:0007669"/>
    <property type="project" value="UniProtKB-KW"/>
</dbReference>
<keyword evidence="14" id="KW-0206">Cytoskeleton</keyword>
<evidence type="ECO:0000256" key="8">
    <source>
        <dbReference type="ARBA" id="ARBA00022840"/>
    </source>
</evidence>
<keyword evidence="12" id="KW-0969">Cilium</keyword>
<dbReference type="Gene3D" id="1.10.287.2620">
    <property type="match status" value="1"/>
</dbReference>
<evidence type="ECO:0000256" key="1">
    <source>
        <dbReference type="ARBA" id="ARBA00004230"/>
    </source>
</evidence>
<dbReference type="GO" id="GO:0008569">
    <property type="term" value="F:minus-end-directed microtubule motor activity"/>
    <property type="evidence" value="ECO:0007669"/>
    <property type="project" value="InterPro"/>
</dbReference>
<gene>
    <name evidence="18" type="primary">DNAH7</name>
</gene>
<evidence type="ECO:0000256" key="10">
    <source>
        <dbReference type="ARBA" id="ARBA00023017"/>
    </source>
</evidence>
<proteinExistence type="inferred from homology"/>
<dbReference type="FunFam" id="3.40.50.300:FF:002141">
    <property type="entry name" value="Dynein heavy chain"/>
    <property type="match status" value="1"/>
</dbReference>
<organism evidence="18 19">
    <name type="scientific">Meleagris gallopavo</name>
    <name type="common">Wild turkey</name>
    <dbReference type="NCBI Taxonomy" id="9103"/>
    <lineage>
        <taxon>Eukaryota</taxon>
        <taxon>Metazoa</taxon>
        <taxon>Chordata</taxon>
        <taxon>Craniata</taxon>
        <taxon>Vertebrata</taxon>
        <taxon>Euteleostomi</taxon>
        <taxon>Archelosauria</taxon>
        <taxon>Archosauria</taxon>
        <taxon>Dinosauria</taxon>
        <taxon>Saurischia</taxon>
        <taxon>Theropoda</taxon>
        <taxon>Coelurosauria</taxon>
        <taxon>Aves</taxon>
        <taxon>Neognathae</taxon>
        <taxon>Galloanserae</taxon>
        <taxon>Galliformes</taxon>
        <taxon>Phasianidae</taxon>
        <taxon>Meleagridinae</taxon>
        <taxon>Meleagris</taxon>
    </lineage>
</organism>
<accession>A0A803XXE8</accession>
<evidence type="ECO:0000256" key="15">
    <source>
        <dbReference type="ARBA" id="ARBA00023273"/>
    </source>
</evidence>
<dbReference type="FunFam" id="1.20.140.100:FF:000004">
    <property type="entry name" value="Dynein axonemal heavy chain 6"/>
    <property type="match status" value="1"/>
</dbReference>
<dbReference type="Pfam" id="PF12774">
    <property type="entry name" value="AAA_6"/>
    <property type="match status" value="1"/>
</dbReference>
<dbReference type="InterPro" id="IPR043160">
    <property type="entry name" value="Dynein_C_barrel"/>
</dbReference>
<feature type="domain" description="AAA+ ATPase" evidence="17">
    <location>
        <begin position="585"/>
        <end position="715"/>
    </location>
</feature>
<dbReference type="GO" id="GO:0051959">
    <property type="term" value="F:dynein light intermediate chain binding"/>
    <property type="evidence" value="ECO:0007669"/>
    <property type="project" value="InterPro"/>
</dbReference>
<dbReference type="InterPro" id="IPR026983">
    <property type="entry name" value="DHC"/>
</dbReference>
<dbReference type="FunFam" id="1.20.1270.280:FF:000038">
    <property type="entry name" value="AT13908p"/>
    <property type="match status" value="1"/>
</dbReference>
<evidence type="ECO:0000256" key="4">
    <source>
        <dbReference type="ARBA" id="ARBA00022490"/>
    </source>
</evidence>
<dbReference type="GO" id="GO:0045505">
    <property type="term" value="F:dynein intermediate chain binding"/>
    <property type="evidence" value="ECO:0007669"/>
    <property type="project" value="InterPro"/>
</dbReference>
<dbReference type="Gene3D" id="1.20.920.30">
    <property type="match status" value="1"/>
</dbReference>
<dbReference type="InterPro" id="IPR004273">
    <property type="entry name" value="Dynein_heavy_D6_P-loop"/>
</dbReference>
<keyword evidence="19" id="KW-1185">Reference proteome</keyword>
<dbReference type="SUPFAM" id="SSF52540">
    <property type="entry name" value="P-loop containing nucleoside triphosphate hydrolases"/>
    <property type="match status" value="4"/>
</dbReference>
<dbReference type="Ensembl" id="ENSMGAT00000025947.1">
    <property type="protein sequence ID" value="ENSMGAP00000024194.1"/>
    <property type="gene ID" value="ENSMGAG00000006746.3"/>
</dbReference>
<dbReference type="FunFam" id="1.20.920.20:FF:000006">
    <property type="entry name" value="Dynein, axonemal, heavy chain 6"/>
    <property type="match status" value="1"/>
</dbReference>
<dbReference type="FunFam" id="1.10.287.2620:FF:000002">
    <property type="entry name" value="Dynein heavy chain 2, axonemal"/>
    <property type="match status" value="1"/>
</dbReference>
<dbReference type="GO" id="GO:0031514">
    <property type="term" value="C:motile cilium"/>
    <property type="evidence" value="ECO:0007669"/>
    <property type="project" value="UniProtKB-SubCell"/>
</dbReference>
<evidence type="ECO:0000256" key="13">
    <source>
        <dbReference type="ARBA" id="ARBA00023175"/>
    </source>
</evidence>
<dbReference type="FunFam" id="3.40.50.300:FF:000044">
    <property type="entry name" value="Dynein heavy chain 5, axonemal"/>
    <property type="match status" value="1"/>
</dbReference>
<dbReference type="InterPro" id="IPR035699">
    <property type="entry name" value="AAA_6"/>
</dbReference>
<dbReference type="FunFam" id="3.40.50.300:FF:000223">
    <property type="entry name" value="Dynein heavy chain 3, axonemal"/>
    <property type="match status" value="1"/>
</dbReference>
<dbReference type="InterPro" id="IPR027417">
    <property type="entry name" value="P-loop_NTPase"/>
</dbReference>
<dbReference type="Gene3D" id="3.10.490.20">
    <property type="match status" value="1"/>
</dbReference>
<dbReference type="Pfam" id="PF03028">
    <property type="entry name" value="Dynein_heavy"/>
    <property type="match status" value="1"/>
</dbReference>
<evidence type="ECO:0000256" key="5">
    <source>
        <dbReference type="ARBA" id="ARBA00022701"/>
    </source>
</evidence>
<dbReference type="Pfam" id="PF12775">
    <property type="entry name" value="AAA_7"/>
    <property type="match status" value="1"/>
</dbReference>
<dbReference type="Bgee" id="ENSMGAG00000006746">
    <property type="expression patterns" value="Expressed in gonad and 1 other cell type or tissue"/>
</dbReference>
<reference evidence="18 19" key="1">
    <citation type="journal article" date="2010" name="PLoS Biol.">
        <title>Multi-platform next-generation sequencing of the domestic turkey (Meleagris gallopavo): genome assembly and analysis.</title>
        <authorList>
            <person name="Dalloul R.A."/>
            <person name="Long J.A."/>
            <person name="Zimin A.V."/>
            <person name="Aslam L."/>
            <person name="Beal K."/>
            <person name="Blomberg L.A."/>
            <person name="Bouffard P."/>
            <person name="Burt D.W."/>
            <person name="Crasta O."/>
            <person name="Crooijmans R.P."/>
            <person name="Cooper K."/>
            <person name="Coulombe R.A."/>
            <person name="De S."/>
            <person name="Delany M.E."/>
            <person name="Dodgson J.B."/>
            <person name="Dong J.J."/>
            <person name="Evans C."/>
            <person name="Frederickson K.M."/>
            <person name="Flicek P."/>
            <person name="Florea L."/>
            <person name="Folkerts O."/>
            <person name="Groenen M.A."/>
            <person name="Harkins T.T."/>
            <person name="Herrero J."/>
            <person name="Hoffmann S."/>
            <person name="Megens H.J."/>
            <person name="Jiang A."/>
            <person name="de Jong P."/>
            <person name="Kaiser P."/>
            <person name="Kim H."/>
            <person name="Kim K.W."/>
            <person name="Kim S."/>
            <person name="Langenberger D."/>
            <person name="Lee M.K."/>
            <person name="Lee T."/>
            <person name="Mane S."/>
            <person name="Marcais G."/>
            <person name="Marz M."/>
            <person name="McElroy A.P."/>
            <person name="Modise T."/>
            <person name="Nefedov M."/>
            <person name="Notredame C."/>
            <person name="Paton I.R."/>
            <person name="Payne W.S."/>
            <person name="Pertea G."/>
            <person name="Prickett D."/>
            <person name="Puiu D."/>
            <person name="Qioa D."/>
            <person name="Raineri E."/>
            <person name="Ruffier M."/>
            <person name="Salzberg S.L."/>
            <person name="Schatz M.C."/>
            <person name="Scheuring C."/>
            <person name="Schmidt C.J."/>
            <person name="Schroeder S."/>
            <person name="Searle S.M."/>
            <person name="Smith E.J."/>
            <person name="Smith J."/>
            <person name="Sonstegard T.S."/>
            <person name="Stadler P.F."/>
            <person name="Tafer H."/>
            <person name="Tu Z.J."/>
            <person name="Van Tassell C.P."/>
            <person name="Vilella A.J."/>
            <person name="Williams K.P."/>
            <person name="Yorke J.A."/>
            <person name="Zhang L."/>
            <person name="Zhang H.B."/>
            <person name="Zhang X."/>
            <person name="Zhang Y."/>
            <person name="Reed K.M."/>
        </authorList>
    </citation>
    <scope>NUCLEOTIDE SEQUENCE [LARGE SCALE GENOMIC DNA]</scope>
</reference>
<dbReference type="PANTHER" id="PTHR22878:SF66">
    <property type="entry name" value="DYNEIN AXONEMAL HEAVY CHAIN 7"/>
    <property type="match status" value="1"/>
</dbReference>
<evidence type="ECO:0000313" key="19">
    <source>
        <dbReference type="Proteomes" id="UP000001645"/>
    </source>
</evidence>
<dbReference type="FunFam" id="3.40.50.300:FF:000362">
    <property type="entry name" value="Dynein, axonemal, heavy chain 6"/>
    <property type="match status" value="1"/>
</dbReference>
<keyword evidence="8" id="KW-0067">ATP-binding</keyword>
<dbReference type="Gene3D" id="1.10.8.710">
    <property type="match status" value="1"/>
</dbReference>
<name>A0A803XXE8_MELGA</name>
<dbReference type="FunFam" id="1.10.8.720:FF:000001">
    <property type="entry name" value="dynein heavy chain 7, axonemal"/>
    <property type="match status" value="1"/>
</dbReference>
<dbReference type="OrthoDB" id="5593012at2759"/>
<evidence type="ECO:0000256" key="14">
    <source>
        <dbReference type="ARBA" id="ARBA00023212"/>
    </source>
</evidence>
<dbReference type="Pfam" id="PF12780">
    <property type="entry name" value="AAA_8"/>
    <property type="match status" value="1"/>
</dbReference>
<dbReference type="Pfam" id="PF18198">
    <property type="entry name" value="AAA_lid_11"/>
    <property type="match status" value="1"/>
</dbReference>
<dbReference type="GO" id="GO:0005874">
    <property type="term" value="C:microtubule"/>
    <property type="evidence" value="ECO:0007669"/>
    <property type="project" value="UniProtKB-KW"/>
</dbReference>
<dbReference type="PROSITE" id="PS00018">
    <property type="entry name" value="EF_HAND_1"/>
    <property type="match status" value="1"/>
</dbReference>
<evidence type="ECO:0000256" key="6">
    <source>
        <dbReference type="ARBA" id="ARBA00022737"/>
    </source>
</evidence>
<dbReference type="Pfam" id="PF08393">
    <property type="entry name" value="DHC_N2"/>
    <property type="match status" value="1"/>
</dbReference>
<dbReference type="InterPro" id="IPR042219">
    <property type="entry name" value="AAA_lid_11_sf"/>
</dbReference>
<dbReference type="Gene3D" id="1.20.1270.280">
    <property type="match status" value="1"/>
</dbReference>
<dbReference type="InterPro" id="IPR041658">
    <property type="entry name" value="AAA_lid_11"/>
</dbReference>
<reference evidence="18" key="2">
    <citation type="submission" date="2025-08" db="UniProtKB">
        <authorList>
            <consortium name="Ensembl"/>
        </authorList>
    </citation>
    <scope>IDENTIFICATION</scope>
</reference>
<keyword evidence="7" id="KW-0547">Nucleotide-binding</keyword>
<dbReference type="GO" id="GO:0007018">
    <property type="term" value="P:microtubule-based movement"/>
    <property type="evidence" value="ECO:0007669"/>
    <property type="project" value="InterPro"/>
</dbReference>
<dbReference type="Gene3D" id="1.20.58.1120">
    <property type="match status" value="1"/>
</dbReference>
<sequence length="3085" mass="351920">WIKFVLLKIIDNISNTHDKDLIARRAWFIFHTSILSQQIDQFNAEEESFGWPVSQYPQHKTIRNVLAPYLRLYEMIVEFNRKHESWTEGSFMEVDPDKVEGDVGNYWHGLYKLEKTFHNSPSALALTRQVKSKVEEFKCHIPLIQVICSPGLQERHWEEMSKIAGFPLSPSEDSNLLTYINLHLEPFLEQFETISETASKEYSLEKALTKMISEWDKLEFTLLAYRETGTHILSSVDDIQLLLDDHIVKTQTMRGSQFIKHYEKRIREWEGKLLLVQDILDEWLKVQATWLYLEPIFSSPDIMAQMPEESRQFNTVFKIWKDLMRSVFQVSVHMLEKLRKCNEFLEIILKGLNEYLEKKQTKDPTRVQPHLKKCFEGIARVVFTDVLDITHIKSSEGETVKLTQTISTSEARGQVERWLVELEAAMLNSVHKVIQDAIEAYPKTPRIDWVREWPGQTVLCVSQTFWTMQVEIYAVLFPERQIEDIVTLVRGKLSKQNRVTLGALVVLDVHARDVLASLVSKKIKDENDFEWLSQLRYYWEEGHLQTRMINAGLRYGYEYLGNTPRLVITPLTDRCYRTLFGALHLHLGGAPEGPAGTGKTETTKDLAKAVAKQCVVFNCSDGLDYIALGKFFKGLLSCGAWACFDEFNRIDLEVLSVVAQQIFTIQRVFEGTELKLNPTCAVFITMNPGYAGRSELPDNLKALFRTVAMMVPDYAMIAEIVLYSCGFVSARPLSVKIVATYRLCSEQLSSQHHYDYGMRAVKSVLTAAGNLKLKYPLEDEEILLLRSITDVNLPKFLSHDLPLFEGITSDLFPGVRLPKPDYNDLLEAIKTNCVAMNLQMTDVFTMKILQIYEMMIVRHGFMIVGEPFGGKTCAYRVLAGALGDVCEKGLMEENKVQITVLNPKSITMGQLYGQFDPVSHEWSDGILAVSFRAFASSQVNRKWLIFDGPVDAVWIENMNTVLDDNKKLCLMSGEIITMSQQMSLIFEPMDLEVASPATVSRCGMIYMEPHMLGWRPLMISWINTMHSGISSGAGIWEPWVEMLKSAPPIPQDVTFNEIIVPTQDTVRYMSLMELLIVHQKPSMFVGPTGTGKSTYITNFLLNNLNKEVYKPLLINFSAQTTAAQTQNIMMSKLDKRRKGIFGPPLGKRMVVFVDDVNMPAREVYGAQPPVELLRQWLDHGNWYDLKDCSMIKLVDIQIICAMGPPGGGRNPVTPRFLRHFNKITINEFDDESMYTIFSRILDWLRELGLLAWRKEGSMARPNSGIPGSEWGLFPSQFVELIPQIINGTMHIYKEAMKNLLPTPAKSHYLFNLRDFSRVIQGVCLSRPETTESTEMIKRLWVHENLDSNNDGRVEEDDLRTLMFCDFHDSKRDDTKYREITDADQLRLVVESHLEEFNNLSKKPMQLVLFQFAIEHICRISRILKQPRSHALLVGVGGSGRQSLTRLAAHMAEYNLFQVEITKSYGTNEWHKDLKDILRKSTEAEMQGVFLFTDTQIKKESFLEDINNLLNAGEVPNLFAVDEKQEICEQMRQIDRQRDRTKQTDGSPIALFNMFVDRCRDQLHIVLAMSPIGDAFRNRLRKFPALVNCCTLDWFQTWPEDALEAVASRFLEDVEMSEETRSGCIDMCKSFHTSTIVLSDLYHAELQRHNYVTPTSYLELISTFKTLLEKKRYEVGLEKLNSATSQVASMQSELEALQPQLWEASKQVDEMMVVIQKESSEVAKTEKIVRADEAVANEQAMAAKAIKDECDADLAQAMPYLEAALAALDTLTAQDITVVKSMKSPPAGVKLVMEAICILKGIKADRIPDPTGSGRKIEDFWGPAKRLLGDIRFLQSLHEYDKDNIPPAHMAIIRKQYLTNPEFVPDKIRNASTAAEGLCKWVIAMDVYDKVIKNVAPKKLKLNEAEGELKIAMDGLRRKQADLKEVQDKLSVLQQTLESKKQEKADLENQVRDRAEQLIGGLGGEKTRWNETALELARQYINLTGDILISSGIVAYLGAFTSSYRKVMYWTLLCKAKNIPCSDDFSLTTALGEPVKIRAWNIAGLPSDTFSIDNGIIISRWPLMIDPQGQANKWIKNMEKVNNLHVIKLSDPQFVTTLENCIQFGSPVLLENIGEELDPILEPLLLKQTFKQSGSVCICLGDSTIEYAPEFRFYITTKLRNPHYLPEISVKVTLLNFMITSEGMQDQLLGIVVARERPDLEGEKQALILQGAANKRQLKEIEDKILEVLSASEGNILEDETAIKILSSSKVLANEISEKQAVAEETEKKIDATRMGYRPISIHSSILFFSITDLANIEPMYQYSLTWFINLFTMSIDNSEKSENLQTRLKILKDHFTYSLYVNVCRSLFEKDKLLFSFCLTVNLLKYEKTINEDEWKFLLTGGIGLDNPFPNPCTWLPPQSWDEICRLEDLPCFANIREDFMQLKDGWKMVYDSLDPQHEDFPAEWQGKLGEFQRMLVIRCLRPDKVIPTVQEFIVHNLGRPFIEPPPFDLSKAFSDSHSCAPLIFILSPGADPMAALVKFADDQVFDTKLSSLSLGQGQGPIAMRMIEKAVKEGTWIVLQNCHLASSWMPTLERSVIYSNCFHTCLLIWLTSYPSATFPVSVLQNGVKMTNEAPKGLRANIIRSYLMDPISDPSFFNSCKRTSEFKALLYGLCFFHALVQERRKFGPLGWNIPYEFNETDLRISVQQLHIFLNQYEEVPYDALRYMTGECNYGGRVTDDWDRRTLRSVLNMFFSSEVITNRDYKFDSSGLYFVPPEGDHGSYIEYTRTLPLNPSPEIFGMHANADITKDQSETQLLFDSILLTQSRAAGTGAKSMDDIVQEVTSDILSKLPCDFDIEIAMRKYPTTYSESMNTVLVQEMGRFNKLLQMIRESCVNIQKAMKGQVVMSAELEEVVNSILKGKIPQLWMIKSYPSLKPLGSYINDFLSRLKFLQMWYENGMPPVFWISGFFFTQAFLTGAQQNYARKYTIPIDLLAFDYEVIPVTLSYPTDLGVYIQGLFLDGARWNRETKKLGESHLKILYDTVPKADVPQRPSYLAPVYKTSERRGILSTTGHSTNFVIAMTLPSDKPQEHWIKRGVALLCQLNS</sequence>
<dbReference type="InterPro" id="IPR042222">
    <property type="entry name" value="Dynein_2_N"/>
</dbReference>
<dbReference type="InterPro" id="IPR018247">
    <property type="entry name" value="EF_Hand_1_Ca_BS"/>
</dbReference>
<dbReference type="InterPro" id="IPR043157">
    <property type="entry name" value="Dynein_AAA1S"/>
</dbReference>
<keyword evidence="9" id="KW-0282">Flagellum</keyword>
<keyword evidence="5" id="KW-0493">Microtubule</keyword>
<keyword evidence="15" id="KW-0966">Cell projection</keyword>
<dbReference type="FunFam" id="3.10.490.20:FF:000001">
    <property type="entry name" value="dynein heavy chain 7, axonemal"/>
    <property type="match status" value="1"/>
</dbReference>
<dbReference type="PANTHER" id="PTHR22878">
    <property type="entry name" value="DYNEIN HEAVY CHAIN 6, AXONEMAL-LIKE-RELATED"/>
    <property type="match status" value="1"/>
</dbReference>
<dbReference type="InterPro" id="IPR003593">
    <property type="entry name" value="AAA+_ATPase"/>
</dbReference>
<evidence type="ECO:0000256" key="11">
    <source>
        <dbReference type="ARBA" id="ARBA00023054"/>
    </source>
</evidence>
<evidence type="ECO:0000256" key="9">
    <source>
        <dbReference type="ARBA" id="ARBA00022846"/>
    </source>
</evidence>
<dbReference type="InterPro" id="IPR013602">
    <property type="entry name" value="Dynein_heavy_linker"/>
</dbReference>
<dbReference type="Gene3D" id="1.20.920.20">
    <property type="match status" value="1"/>
</dbReference>
<dbReference type="InterPro" id="IPR041228">
    <property type="entry name" value="Dynein_C"/>
</dbReference>
<dbReference type="FunFam" id="1.20.1270.280:FF:000037">
    <property type="entry name" value="Dynein, axonemal, heavy chain 7"/>
    <property type="match status" value="1"/>
</dbReference>
<feature type="coiled-coil region" evidence="16">
    <location>
        <begin position="1901"/>
        <end position="1956"/>
    </location>
</feature>
<dbReference type="FunFam" id="1.10.8.1220:FF:000001">
    <property type="entry name" value="Dynein axonemal heavy chain 5"/>
    <property type="match status" value="1"/>
</dbReference>
<comment type="subcellular location">
    <subcellularLocation>
        <location evidence="1">Cell projection</location>
        <location evidence="1">Cilium</location>
        <location evidence="1">Flagellum</location>
    </subcellularLocation>
    <subcellularLocation>
        <location evidence="2">Cytoplasm</location>
        <location evidence="2">Cytoskeleton</location>
        <location evidence="2">Cilium axoneme</location>
    </subcellularLocation>
</comment>
<comment type="similarity">
    <text evidence="3">Belongs to the dynein heavy chain family.</text>
</comment>
<dbReference type="Pfam" id="PF12777">
    <property type="entry name" value="MT"/>
    <property type="match status" value="1"/>
</dbReference>
<dbReference type="Pfam" id="PF17857">
    <property type="entry name" value="AAA_lid_1"/>
    <property type="match status" value="1"/>
</dbReference>
<keyword evidence="10" id="KW-0243">Dynein</keyword>
<keyword evidence="11 16" id="KW-0175">Coiled coil</keyword>
<keyword evidence="6" id="KW-0677">Repeat</keyword>
<dbReference type="InterPro" id="IPR024743">
    <property type="entry name" value="Dynein_HC_stalk"/>
</dbReference>